<comment type="caution">
    <text evidence="1">The sequence shown here is derived from an EMBL/GenBank/DDBJ whole genome shotgun (WGS) entry which is preliminary data.</text>
</comment>
<dbReference type="Pfam" id="PF24175">
    <property type="entry name" value="SU10_adaptor"/>
    <property type="match status" value="1"/>
</dbReference>
<dbReference type="EMBL" id="BAABKY010000002">
    <property type="protein sequence ID" value="GAA5075475.1"/>
    <property type="molecule type" value="Genomic_DNA"/>
</dbReference>
<name>A0ABP9LC78_9GAMM</name>
<proteinExistence type="predicted"/>
<dbReference type="InterPro" id="IPR056209">
    <property type="entry name" value="SU10_adaptor"/>
</dbReference>
<accession>A0ABP9LC78</accession>
<organism evidence="1 2">
    <name type="scientific">Lysobacter panacisoli</name>
    <dbReference type="NCBI Taxonomy" id="1255263"/>
    <lineage>
        <taxon>Bacteria</taxon>
        <taxon>Pseudomonadati</taxon>
        <taxon>Pseudomonadota</taxon>
        <taxon>Gammaproteobacteria</taxon>
        <taxon>Lysobacterales</taxon>
        <taxon>Lysobacteraceae</taxon>
        <taxon>Lysobacter</taxon>
    </lineage>
</organism>
<protein>
    <submittedName>
        <fullName evidence="1">Uncharacterized protein</fullName>
    </submittedName>
</protein>
<dbReference type="RefSeq" id="WP_158985746.1">
    <property type="nucleotide sequence ID" value="NZ_BAABKY010000002.1"/>
</dbReference>
<evidence type="ECO:0000313" key="2">
    <source>
        <dbReference type="Proteomes" id="UP001501083"/>
    </source>
</evidence>
<gene>
    <name evidence="1" type="ORF">GCM10025759_19050</name>
</gene>
<keyword evidence="2" id="KW-1185">Reference proteome</keyword>
<dbReference type="Proteomes" id="UP001501083">
    <property type="component" value="Unassembled WGS sequence"/>
</dbReference>
<reference evidence="2" key="1">
    <citation type="journal article" date="2019" name="Int. J. Syst. Evol. Microbiol.">
        <title>The Global Catalogue of Microorganisms (GCM) 10K type strain sequencing project: providing services to taxonomists for standard genome sequencing and annotation.</title>
        <authorList>
            <consortium name="The Broad Institute Genomics Platform"/>
            <consortium name="The Broad Institute Genome Sequencing Center for Infectious Disease"/>
            <person name="Wu L."/>
            <person name="Ma J."/>
        </authorList>
    </citation>
    <scope>NUCLEOTIDE SEQUENCE [LARGE SCALE GENOMIC DNA]</scope>
    <source>
        <strain evidence="2">JCM 19212</strain>
    </source>
</reference>
<sequence length="210" mass="23330">MQFTNYTDFRIAVLKMLDGDDVSATFSHETLDLLIALGESRVYEGVPGRSGLRASTMQQPITGTVTANAVALPARCLALEIVWFDPDRPLEIVTENELRDKARWNHGGDVRQCAQAGETLIFGPDAADGAAIGGRFYQRPLDIKTSGLNSTFNRYPELFMFGALAESAMFLGEDARLPTWEAMFIRWLDKANDIERNRVLAGSRLTQKAR</sequence>
<evidence type="ECO:0000313" key="1">
    <source>
        <dbReference type="EMBL" id="GAA5075475.1"/>
    </source>
</evidence>